<dbReference type="Proteomes" id="UP000053593">
    <property type="component" value="Unassembled WGS sequence"/>
</dbReference>
<dbReference type="AlphaFoldDB" id="A0A0D0C906"/>
<dbReference type="GO" id="GO:0004609">
    <property type="term" value="F:phosphatidylserine decarboxylase activity"/>
    <property type="evidence" value="ECO:0007669"/>
    <property type="project" value="InterPro"/>
</dbReference>
<dbReference type="Pfam" id="PF02666">
    <property type="entry name" value="PS_Dcarbxylase"/>
    <property type="match status" value="1"/>
</dbReference>
<proteinExistence type="predicted"/>
<dbReference type="GO" id="GO:0006646">
    <property type="term" value="P:phosphatidylethanolamine biosynthetic process"/>
    <property type="evidence" value="ECO:0007669"/>
    <property type="project" value="TreeGrafter"/>
</dbReference>
<keyword evidence="5" id="KW-1185">Reference proteome</keyword>
<evidence type="ECO:0000313" key="5">
    <source>
        <dbReference type="Proteomes" id="UP000053593"/>
    </source>
</evidence>
<keyword evidence="2" id="KW-0456">Lyase</keyword>
<evidence type="ECO:0000259" key="3">
    <source>
        <dbReference type="Pfam" id="PF12588"/>
    </source>
</evidence>
<dbReference type="InterPro" id="IPR022237">
    <property type="entry name" value="PsiD-like"/>
</dbReference>
<dbReference type="Pfam" id="PF12588">
    <property type="entry name" value="PSDC"/>
    <property type="match status" value="1"/>
</dbReference>
<accession>A0A0D0C906</accession>
<reference evidence="4 5" key="1">
    <citation type="submission" date="2014-04" db="EMBL/GenBank/DDBJ databases">
        <title>Evolutionary Origins and Diversification of the Mycorrhizal Mutualists.</title>
        <authorList>
            <consortium name="DOE Joint Genome Institute"/>
            <consortium name="Mycorrhizal Genomics Consortium"/>
            <person name="Kohler A."/>
            <person name="Kuo A."/>
            <person name="Nagy L.G."/>
            <person name="Floudas D."/>
            <person name="Copeland A."/>
            <person name="Barry K.W."/>
            <person name="Cichocki N."/>
            <person name="Veneault-Fourrey C."/>
            <person name="LaButti K."/>
            <person name="Lindquist E.A."/>
            <person name="Lipzen A."/>
            <person name="Lundell T."/>
            <person name="Morin E."/>
            <person name="Murat C."/>
            <person name="Riley R."/>
            <person name="Ohm R."/>
            <person name="Sun H."/>
            <person name="Tunlid A."/>
            <person name="Henrissat B."/>
            <person name="Grigoriev I.V."/>
            <person name="Hibbett D.S."/>
            <person name="Martin F."/>
        </authorList>
    </citation>
    <scope>NUCLEOTIDE SEQUENCE [LARGE SCALE GENOMIC DNA]</scope>
    <source>
        <strain evidence="4 5">FD-317 M1</strain>
    </source>
</reference>
<feature type="domain" description="L-tryptophan decarboxylase PsiD-like" evidence="3">
    <location>
        <begin position="44"/>
        <end position="180"/>
    </location>
</feature>
<keyword evidence="1" id="KW-0210">Decarboxylase</keyword>
<gene>
    <name evidence="4" type="ORF">GYMLUDRAFT_77133</name>
</gene>
<dbReference type="PANTHER" id="PTHR10067">
    <property type="entry name" value="PHOSPHATIDYLSERINE DECARBOXYLASE"/>
    <property type="match status" value="1"/>
</dbReference>
<protein>
    <recommendedName>
        <fullName evidence="3">L-tryptophan decarboxylase PsiD-like domain-containing protein</fullName>
    </recommendedName>
</protein>
<dbReference type="HOGENOM" id="CLU_033450_1_0_1"/>
<dbReference type="OrthoDB" id="5973539at2759"/>
<dbReference type="GO" id="GO:0005739">
    <property type="term" value="C:mitochondrion"/>
    <property type="evidence" value="ECO:0007669"/>
    <property type="project" value="TreeGrafter"/>
</dbReference>
<organism evidence="4 5">
    <name type="scientific">Collybiopsis luxurians FD-317 M1</name>
    <dbReference type="NCBI Taxonomy" id="944289"/>
    <lineage>
        <taxon>Eukaryota</taxon>
        <taxon>Fungi</taxon>
        <taxon>Dikarya</taxon>
        <taxon>Basidiomycota</taxon>
        <taxon>Agaricomycotina</taxon>
        <taxon>Agaricomycetes</taxon>
        <taxon>Agaricomycetidae</taxon>
        <taxon>Agaricales</taxon>
        <taxon>Marasmiineae</taxon>
        <taxon>Omphalotaceae</taxon>
        <taxon>Collybiopsis</taxon>
        <taxon>Collybiopsis luxurians</taxon>
    </lineage>
</organism>
<evidence type="ECO:0000313" key="4">
    <source>
        <dbReference type="EMBL" id="KIK54432.1"/>
    </source>
</evidence>
<evidence type="ECO:0000256" key="1">
    <source>
        <dbReference type="ARBA" id="ARBA00022793"/>
    </source>
</evidence>
<dbReference type="EMBL" id="KN834816">
    <property type="protein sequence ID" value="KIK54432.1"/>
    <property type="molecule type" value="Genomic_DNA"/>
</dbReference>
<dbReference type="InterPro" id="IPR003817">
    <property type="entry name" value="PS_Dcarbxylase"/>
</dbReference>
<dbReference type="PANTHER" id="PTHR10067:SF9">
    <property type="entry name" value="PHOSPHATIDYLSERINE DECARBOXYLASE FAMILY PROTEIN (AFU_ORTHOLOGUE AFUA_7G01730)"/>
    <property type="match status" value="1"/>
</dbReference>
<evidence type="ECO:0000256" key="2">
    <source>
        <dbReference type="ARBA" id="ARBA00023239"/>
    </source>
</evidence>
<sequence length="420" mass="47910">MSTTIVHHRVGDWLPRDHGVVQRWVKKKLEKVEQREKQKNLGWHPVIQEFQQLIESDPDLYMNFHLMFEQVPAVAPYNDDPTGLRPQIRDYMTMLSMFDFIIHNALEFEDNELVGFPITAMLDWPMGTSAGLSAFMNPKVNTMFKKMFDVWAEFLGSPESRYVLNKEDNGWFGPLASKHMPDFDNMFVCDPSADYHGFTSWDNFFTRLFRPGVRPVYFPDDDKIINNPCESSVYAIKYNIKSHDLFWLKDEPYSLLHMLDNDELAPQFVGGTISQAYLSAFNYHRWHSPVNGTIVKTVQIPGTYYAESPARGFPNPDPNAPILSQGFIAHVAARALIFIECDNPDIGLICFVSVGMVEVSTNEVTVNPGQKVKKGEQLGMFHFGGSTYCLIFRPGVNVIFDPSYKVDTEVHIDARIATVG</sequence>
<name>A0A0D0C906_9AGAR</name>